<evidence type="ECO:0000313" key="2">
    <source>
        <dbReference type="EMBL" id="NJB66984.1"/>
    </source>
</evidence>
<dbReference type="Gene3D" id="3.90.1210.10">
    <property type="entry name" value="Antifreeze-like/N-acetylneuraminic acid synthase C-terminal domain"/>
    <property type="match status" value="1"/>
</dbReference>
<evidence type="ECO:0000259" key="1">
    <source>
        <dbReference type="Pfam" id="PF13144"/>
    </source>
</evidence>
<keyword evidence="2" id="KW-0969">Cilium</keyword>
<organism evidence="2 3">
    <name type="scientific">Desulfobaculum xiamenense</name>
    <dbReference type="NCBI Taxonomy" id="995050"/>
    <lineage>
        <taxon>Bacteria</taxon>
        <taxon>Pseudomonadati</taxon>
        <taxon>Thermodesulfobacteriota</taxon>
        <taxon>Desulfovibrionia</taxon>
        <taxon>Desulfovibrionales</taxon>
        <taxon>Desulfovibrionaceae</taxon>
        <taxon>Desulfobaculum</taxon>
    </lineage>
</organism>
<dbReference type="GO" id="GO:0044780">
    <property type="term" value="P:bacterial-type flagellum assembly"/>
    <property type="evidence" value="ECO:0007669"/>
    <property type="project" value="InterPro"/>
</dbReference>
<dbReference type="RefSeq" id="WP_167940076.1">
    <property type="nucleotide sequence ID" value="NZ_JAATJA010000001.1"/>
</dbReference>
<dbReference type="AlphaFoldDB" id="A0A846QP43"/>
<dbReference type="CDD" id="cd11614">
    <property type="entry name" value="SAF_CpaB_FlgA_like"/>
    <property type="match status" value="1"/>
</dbReference>
<protein>
    <submittedName>
        <fullName evidence="2">Flagella basal body P-ring formation protein FlgA</fullName>
    </submittedName>
</protein>
<dbReference type="NCBIfam" id="TIGR03170">
    <property type="entry name" value="flgA_cterm"/>
    <property type="match status" value="1"/>
</dbReference>
<name>A0A846QP43_9BACT</name>
<dbReference type="Gene3D" id="2.30.30.760">
    <property type="match status" value="1"/>
</dbReference>
<dbReference type="EMBL" id="JAATJA010000001">
    <property type="protein sequence ID" value="NJB66984.1"/>
    <property type="molecule type" value="Genomic_DNA"/>
</dbReference>
<accession>A0A846QP43</accession>
<keyword evidence="2" id="KW-0966">Cell projection</keyword>
<proteinExistence type="predicted"/>
<dbReference type="PANTHER" id="PTHR36307">
    <property type="entry name" value="FLAGELLA BASAL BODY P-RING FORMATION PROTEIN FLGA"/>
    <property type="match status" value="1"/>
</dbReference>
<dbReference type="InterPro" id="IPR039246">
    <property type="entry name" value="Flagellar_FlgA"/>
</dbReference>
<reference evidence="2 3" key="1">
    <citation type="submission" date="2020-03" db="EMBL/GenBank/DDBJ databases">
        <title>Genomic Encyclopedia of Type Strains, Phase IV (KMG-IV): sequencing the most valuable type-strain genomes for metagenomic binning, comparative biology and taxonomic classification.</title>
        <authorList>
            <person name="Goeker M."/>
        </authorList>
    </citation>
    <scope>NUCLEOTIDE SEQUENCE [LARGE SCALE GENOMIC DNA]</scope>
    <source>
        <strain evidence="2 3">DSM 24233</strain>
    </source>
</reference>
<dbReference type="PANTHER" id="PTHR36307:SF1">
    <property type="entry name" value="FLAGELLA BASAL BODY P-RING FORMATION PROTEIN FLGA"/>
    <property type="match status" value="1"/>
</dbReference>
<dbReference type="InterPro" id="IPR017585">
    <property type="entry name" value="SAF_FlgA"/>
</dbReference>
<feature type="domain" description="Flagella basal body P-ring formation protein FlgA SAF" evidence="1">
    <location>
        <begin position="220"/>
        <end position="340"/>
    </location>
</feature>
<keyword evidence="2" id="KW-0282">Flagellum</keyword>
<gene>
    <name evidence="2" type="ORF">GGQ74_000624</name>
</gene>
<dbReference type="Proteomes" id="UP000580856">
    <property type="component" value="Unassembled WGS sequence"/>
</dbReference>
<sequence>MRTIRNTMGMRKLTGFAPALAVLTALAVMLVCLMAAIAQAGEVKASWRIAVRPAAVVEGDVVRLGDIASVVGKLSAPHWQTLAATELWRAPATPGEQTSIPREKLNELLAYYLEDLAQLCIVPGRLVVQRGGSLVQRDRIVSMIVETLTPQMRNMPGENSLRDFRLPEYVFLGDSQNYLECEVSGEFAPGRLSLLIREVGPEGGVRRKFTGTAFLDSWRTVACAQRPLNMRETLTPDAVSFERKNVAYLRGEVWDGRTFGMRVMRTVGAGQVIYADILDDVPLISRGDKVSLVYEGQHIQLAVLARAMEDGRFGESIVVRNLQSNRDVSGTVRDGSTVVVR</sequence>
<comment type="caution">
    <text evidence="2">The sequence shown here is derived from an EMBL/GenBank/DDBJ whole genome shotgun (WGS) entry which is preliminary data.</text>
</comment>
<dbReference type="Pfam" id="PF13144">
    <property type="entry name" value="ChapFlgA"/>
    <property type="match status" value="1"/>
</dbReference>
<evidence type="ECO:0000313" key="3">
    <source>
        <dbReference type="Proteomes" id="UP000580856"/>
    </source>
</evidence>
<keyword evidence="3" id="KW-1185">Reference proteome</keyword>